<accession>A0A5E4NMC7</accession>
<evidence type="ECO:0000313" key="2">
    <source>
        <dbReference type="Proteomes" id="UP000325440"/>
    </source>
</evidence>
<dbReference type="PANTHER" id="PTHR45913:SF22">
    <property type="entry name" value="SCAN BOX DOMAIN-CONTAINING PROTEIN"/>
    <property type="match status" value="1"/>
</dbReference>
<sequence>MTIQYEIHKIRIYSKSDKSIIANVPHIYERQRCDLLSKYGKKVRSSQPTLSTLFSAVSKQVNDGASYNISLLIAKTGKPHTIGEDLILPAIKKVITTVLHKPAADINRKILLSNSSVQRRIDEMAENIENHCAII</sequence>
<organism evidence="1 2">
    <name type="scientific">Cinara cedri</name>
    <dbReference type="NCBI Taxonomy" id="506608"/>
    <lineage>
        <taxon>Eukaryota</taxon>
        <taxon>Metazoa</taxon>
        <taxon>Ecdysozoa</taxon>
        <taxon>Arthropoda</taxon>
        <taxon>Hexapoda</taxon>
        <taxon>Insecta</taxon>
        <taxon>Pterygota</taxon>
        <taxon>Neoptera</taxon>
        <taxon>Paraneoptera</taxon>
        <taxon>Hemiptera</taxon>
        <taxon>Sternorrhyncha</taxon>
        <taxon>Aphidomorpha</taxon>
        <taxon>Aphidoidea</taxon>
        <taxon>Aphididae</taxon>
        <taxon>Lachninae</taxon>
        <taxon>Cinara</taxon>
    </lineage>
</organism>
<gene>
    <name evidence="1" type="ORF">CINCED_3A019099</name>
</gene>
<reference evidence="1 2" key="1">
    <citation type="submission" date="2019-08" db="EMBL/GenBank/DDBJ databases">
        <authorList>
            <person name="Alioto T."/>
            <person name="Alioto T."/>
            <person name="Gomez Garrido J."/>
        </authorList>
    </citation>
    <scope>NUCLEOTIDE SEQUENCE [LARGE SCALE GENOMIC DNA]</scope>
</reference>
<protein>
    <submittedName>
        <fullName evidence="1">Uncharacterized protein</fullName>
    </submittedName>
</protein>
<keyword evidence="2" id="KW-1185">Reference proteome</keyword>
<dbReference type="OrthoDB" id="1101576at2759"/>
<dbReference type="PANTHER" id="PTHR45913">
    <property type="entry name" value="EPM2A-INTERACTING PROTEIN 1"/>
    <property type="match status" value="1"/>
</dbReference>
<evidence type="ECO:0000313" key="1">
    <source>
        <dbReference type="EMBL" id="VVC46108.1"/>
    </source>
</evidence>
<dbReference type="EMBL" id="CABPRJ010002434">
    <property type="protein sequence ID" value="VVC46108.1"/>
    <property type="molecule type" value="Genomic_DNA"/>
</dbReference>
<dbReference type="Proteomes" id="UP000325440">
    <property type="component" value="Unassembled WGS sequence"/>
</dbReference>
<proteinExistence type="predicted"/>
<dbReference type="AlphaFoldDB" id="A0A5E4NMC7"/>
<name>A0A5E4NMC7_9HEMI</name>